<dbReference type="PANTHER" id="PTHR43401">
    <property type="entry name" value="L-THREONINE 3-DEHYDROGENASE"/>
    <property type="match status" value="1"/>
</dbReference>
<evidence type="ECO:0000256" key="2">
    <source>
        <dbReference type="ARBA" id="ARBA00022723"/>
    </source>
</evidence>
<keyword evidence="4" id="KW-0560">Oxidoreductase</keyword>
<keyword evidence="2" id="KW-0479">Metal-binding</keyword>
<comment type="caution">
    <text evidence="13">The sequence shown here is derived from an EMBL/GenBank/DDBJ whole genome shotgun (WGS) entry which is preliminary data.</text>
</comment>
<comment type="catalytic activity">
    <reaction evidence="11">
        <text>2-deoxy-scyllo-inosamine + NADP(+) = 3-amino-2,3-dideoxy-scyllo-inosose + NADPH + H(+)</text>
        <dbReference type="Rhea" id="RHEA:33879"/>
        <dbReference type="ChEBI" id="CHEBI:15378"/>
        <dbReference type="ChEBI" id="CHEBI:57783"/>
        <dbReference type="ChEBI" id="CHEBI:58349"/>
        <dbReference type="ChEBI" id="CHEBI:65002"/>
        <dbReference type="ChEBI" id="CHEBI:65003"/>
        <dbReference type="EC" id="1.1.1.329"/>
    </reaction>
</comment>
<evidence type="ECO:0000256" key="9">
    <source>
        <dbReference type="ARBA" id="ARBA00039387"/>
    </source>
</evidence>
<dbReference type="InterPro" id="IPR013154">
    <property type="entry name" value="ADH-like_N"/>
</dbReference>
<comment type="function">
    <text evidence="5">Catalyzes the oxidation of 2-deoxy-scyllo-inosamine (DOIA) with NAD(+) or NADP(+), forming 3-amino-2,3-dideoxy-scyllo-inosose (amino-DOI).</text>
</comment>
<evidence type="ECO:0000313" key="13">
    <source>
        <dbReference type="EMBL" id="MER6267751.1"/>
    </source>
</evidence>
<dbReference type="SUPFAM" id="SSF50129">
    <property type="entry name" value="GroES-like"/>
    <property type="match status" value="1"/>
</dbReference>
<feature type="domain" description="Alcohol dehydrogenase-like N-terminal" evidence="12">
    <location>
        <begin position="35"/>
        <end position="126"/>
    </location>
</feature>
<evidence type="ECO:0000256" key="10">
    <source>
        <dbReference type="ARBA" id="ARBA00048685"/>
    </source>
</evidence>
<keyword evidence="14" id="KW-1185">Reference proteome</keyword>
<organism evidence="13 14">
    <name type="scientific">Streptomyces sp. 900105755</name>
    <dbReference type="NCBI Taxonomy" id="3154389"/>
    <lineage>
        <taxon>Bacteria</taxon>
        <taxon>Bacillati</taxon>
        <taxon>Actinomycetota</taxon>
        <taxon>Actinomycetes</taxon>
        <taxon>Kitasatosporales</taxon>
        <taxon>Streptomycetaceae</taxon>
        <taxon>Streptomyces</taxon>
    </lineage>
</organism>
<evidence type="ECO:0000256" key="5">
    <source>
        <dbReference type="ARBA" id="ARBA00037678"/>
    </source>
</evidence>
<comment type="similarity">
    <text evidence="7">Belongs to the zinc-containing alcohol dehydrogenase family. DOIA dehydrogenase subfamily.</text>
</comment>
<dbReference type="EMBL" id="JBEOZM010000003">
    <property type="protein sequence ID" value="MER6267751.1"/>
    <property type="molecule type" value="Genomic_DNA"/>
</dbReference>
<sequence>MTGVLPAISRAAALTAPGRPLELLDVEIPTVIERDALLVRMTSATLCGTDVHVADGAAGDIRDALPLILGHEMVGRIVAFGDGAAHRLARPASHRGDRIVWTHGMCGRCRACVIDREPSLCDNRRRYMSESARTSWRGGAHSGSCSC</sequence>
<evidence type="ECO:0000256" key="1">
    <source>
        <dbReference type="ARBA" id="ARBA00001947"/>
    </source>
</evidence>
<evidence type="ECO:0000256" key="7">
    <source>
        <dbReference type="ARBA" id="ARBA00038004"/>
    </source>
</evidence>
<gene>
    <name evidence="13" type="ORF">ABT211_10680</name>
</gene>
<evidence type="ECO:0000256" key="4">
    <source>
        <dbReference type="ARBA" id="ARBA00023002"/>
    </source>
</evidence>
<reference evidence="13 14" key="1">
    <citation type="submission" date="2024-06" db="EMBL/GenBank/DDBJ databases">
        <title>The Natural Products Discovery Center: Release of the First 8490 Sequenced Strains for Exploring Actinobacteria Biosynthetic Diversity.</title>
        <authorList>
            <person name="Kalkreuter E."/>
            <person name="Kautsar S.A."/>
            <person name="Yang D."/>
            <person name="Bader C.D."/>
            <person name="Teijaro C.N."/>
            <person name="Fluegel L."/>
            <person name="Davis C.M."/>
            <person name="Simpson J.R."/>
            <person name="Lauterbach L."/>
            <person name="Steele A.D."/>
            <person name="Gui C."/>
            <person name="Meng S."/>
            <person name="Li G."/>
            <person name="Viehrig K."/>
            <person name="Ye F."/>
            <person name="Su P."/>
            <person name="Kiefer A.F."/>
            <person name="Nichols A."/>
            <person name="Cepeda A.J."/>
            <person name="Yan W."/>
            <person name="Fan B."/>
            <person name="Jiang Y."/>
            <person name="Adhikari A."/>
            <person name="Zheng C.-J."/>
            <person name="Schuster L."/>
            <person name="Cowan T.M."/>
            <person name="Smanski M.J."/>
            <person name="Chevrette M.G."/>
            <person name="De Carvalho L.P.S."/>
            <person name="Shen B."/>
        </authorList>
    </citation>
    <scope>NUCLEOTIDE SEQUENCE [LARGE SCALE GENOMIC DNA]</scope>
    <source>
        <strain evidence="13 14">NPDC001694</strain>
    </source>
</reference>
<dbReference type="RefSeq" id="WP_351956376.1">
    <property type="nucleotide sequence ID" value="NZ_JBEOZM010000003.1"/>
</dbReference>
<dbReference type="Pfam" id="PF08240">
    <property type="entry name" value="ADH_N"/>
    <property type="match status" value="1"/>
</dbReference>
<dbReference type="Proteomes" id="UP001490365">
    <property type="component" value="Unassembled WGS sequence"/>
</dbReference>
<comment type="catalytic activity">
    <reaction evidence="10">
        <text>2-deoxy-scyllo-inosamine + NAD(+) = 3-amino-2,3-dideoxy-scyllo-inosose + NADH + H(+)</text>
        <dbReference type="Rhea" id="RHEA:33883"/>
        <dbReference type="ChEBI" id="CHEBI:15378"/>
        <dbReference type="ChEBI" id="CHEBI:57540"/>
        <dbReference type="ChEBI" id="CHEBI:57945"/>
        <dbReference type="ChEBI" id="CHEBI:65002"/>
        <dbReference type="ChEBI" id="CHEBI:65003"/>
        <dbReference type="EC" id="1.1.1.329"/>
    </reaction>
</comment>
<dbReference type="InterPro" id="IPR002328">
    <property type="entry name" value="ADH_Zn_CS"/>
</dbReference>
<evidence type="ECO:0000256" key="3">
    <source>
        <dbReference type="ARBA" id="ARBA00022833"/>
    </source>
</evidence>
<evidence type="ECO:0000259" key="12">
    <source>
        <dbReference type="Pfam" id="PF08240"/>
    </source>
</evidence>
<dbReference type="InterPro" id="IPR011032">
    <property type="entry name" value="GroES-like_sf"/>
</dbReference>
<evidence type="ECO:0000256" key="6">
    <source>
        <dbReference type="ARBA" id="ARBA00037908"/>
    </source>
</evidence>
<evidence type="ECO:0000256" key="8">
    <source>
        <dbReference type="ARBA" id="ARBA00039102"/>
    </source>
</evidence>
<keyword evidence="3" id="KW-0862">Zinc</keyword>
<proteinExistence type="inferred from homology"/>
<evidence type="ECO:0000256" key="11">
    <source>
        <dbReference type="ARBA" id="ARBA00049085"/>
    </source>
</evidence>
<dbReference type="EC" id="1.1.1.329" evidence="8"/>
<comment type="cofactor">
    <cofactor evidence="1">
        <name>Zn(2+)</name>
        <dbReference type="ChEBI" id="CHEBI:29105"/>
    </cofactor>
</comment>
<evidence type="ECO:0000313" key="14">
    <source>
        <dbReference type="Proteomes" id="UP001490365"/>
    </source>
</evidence>
<accession>A0ABV1TCG6</accession>
<comment type="pathway">
    <text evidence="6">Metabolic intermediate biosynthesis; 2-deoxystreptamine biosynthesis; 2-deoxystreptamine from D-glucose 6-phosphate: step 3/4.</text>
</comment>
<name>A0ABV1TCG6_9ACTN</name>
<protein>
    <recommendedName>
        <fullName evidence="9">2-deoxy-scyllo-inosamine dehydrogenase</fullName>
        <ecNumber evidence="8">1.1.1.329</ecNumber>
    </recommendedName>
</protein>
<dbReference type="Gene3D" id="3.90.180.10">
    <property type="entry name" value="Medium-chain alcohol dehydrogenases, catalytic domain"/>
    <property type="match status" value="1"/>
</dbReference>
<dbReference type="PROSITE" id="PS00059">
    <property type="entry name" value="ADH_ZINC"/>
    <property type="match status" value="1"/>
</dbReference>
<dbReference type="InterPro" id="IPR050129">
    <property type="entry name" value="Zn_alcohol_dh"/>
</dbReference>